<evidence type="ECO:0000256" key="3">
    <source>
        <dbReference type="ARBA" id="ARBA00006991"/>
    </source>
</evidence>
<sequence>MMDSFKPLHSLGFVGVKPDTALKTEQRPALCKSDLQDTKTKQLPDSHGHKIESPVVGPFVESSKDMCAEDLHREEIHGNQMHLAKKPGVGNVQAAQEVEPTRSYLQENCRTELCMETSQEKREKTPPPPFSTGSCKQEDSYTPGQSTDWTVRECVIKDEYEWDSCQQDDSPENWMLPDHFNQPDYVRCNTVQHAEDTPAQDEGGGSLSWGDLEHNQKHRFQPTNPEEYGDYVCTICGDKFSDKAELVVHSCKAKLYLSTPCEENLAWGSQYITNLIGPNGKMLFVCGDCGKSYAYRSHFVIHQRSHTGEKPFPCTECDKSFTCTSHLIAHQRTHTGERPYVCPECGESFTQSSTLIIHQKIHTGEKPFECNECPKSFSRHSHLVLHQRTHTGEKPYACTECGKRFSSLSNLTAHHRTHTGEKPYLCVECGKGFTQSSALVLHKKIHTGEKPYECGECGKSFSRTSHLTLHQRTHSGERPYVCLECGKTFLRSSHLVLHQRTHTGERPYSCNECGRTFTQTSHLVKHQRSHTIERTPSPTMGEAISPMRTANVFIAEYRGVCQCGISVRCYSLHQT</sequence>
<dbReference type="FunFam" id="3.30.160.60:FF:000320">
    <property type="entry name" value="Zinc finger protein 777"/>
    <property type="match status" value="1"/>
</dbReference>
<evidence type="ECO:0000256" key="1">
    <source>
        <dbReference type="ARBA" id="ARBA00003767"/>
    </source>
</evidence>
<feature type="domain" description="C2H2-type" evidence="14">
    <location>
        <begin position="480"/>
        <end position="507"/>
    </location>
</feature>
<reference evidence="16 17" key="1">
    <citation type="submission" date="2025-04" db="UniProtKB">
        <authorList>
            <consortium name="RefSeq"/>
        </authorList>
    </citation>
    <scope>IDENTIFICATION</scope>
    <source>
        <strain evidence="16 17">J_2021</strain>
        <tissue evidence="16 17">Erythrocytes</tissue>
    </source>
</reference>
<dbReference type="CTD" id="108699288"/>
<comment type="subcellular location">
    <subcellularLocation>
        <location evidence="2">Nucleus</location>
    </subcellularLocation>
</comment>
<dbReference type="Gene3D" id="3.30.160.60">
    <property type="entry name" value="Classic Zinc Finger"/>
    <property type="match status" value="9"/>
</dbReference>
<dbReference type="FunFam" id="3.30.160.60:FF:000295">
    <property type="entry name" value="zinc finger protein 19"/>
    <property type="match status" value="2"/>
</dbReference>
<feature type="domain" description="C2H2-type" evidence="14">
    <location>
        <begin position="368"/>
        <end position="395"/>
    </location>
</feature>
<evidence type="ECO:0000256" key="6">
    <source>
        <dbReference type="ARBA" id="ARBA00022771"/>
    </source>
</evidence>
<dbReference type="GO" id="GO:0002682">
    <property type="term" value="P:regulation of immune system process"/>
    <property type="evidence" value="ECO:0007669"/>
    <property type="project" value="TreeGrafter"/>
</dbReference>
<dbReference type="FunFam" id="3.30.160.60:FF:001954">
    <property type="entry name" value="Zinc finger protein 787"/>
    <property type="match status" value="1"/>
</dbReference>
<dbReference type="PROSITE" id="PS00028">
    <property type="entry name" value="ZINC_FINGER_C2H2_1"/>
    <property type="match status" value="9"/>
</dbReference>
<evidence type="ECO:0000313" key="17">
    <source>
        <dbReference type="RefSeq" id="XP_018086772.2"/>
    </source>
</evidence>
<evidence type="ECO:0000256" key="12">
    <source>
        <dbReference type="PROSITE-ProRule" id="PRU00042"/>
    </source>
</evidence>
<dbReference type="FunFam" id="3.30.160.60:FF:002716">
    <property type="entry name" value="Zinc finger protein 212"/>
    <property type="match status" value="1"/>
</dbReference>
<evidence type="ECO:0000256" key="5">
    <source>
        <dbReference type="ARBA" id="ARBA00022737"/>
    </source>
</evidence>
<dbReference type="PANTHER" id="PTHR24399:SF54">
    <property type="entry name" value="GASTRULA ZINC FINGER PROTEIN XLCGF26.1-LIKE-RELATED"/>
    <property type="match status" value="1"/>
</dbReference>
<evidence type="ECO:0000256" key="8">
    <source>
        <dbReference type="ARBA" id="ARBA00023015"/>
    </source>
</evidence>
<feature type="domain" description="C2H2-type" evidence="14">
    <location>
        <begin position="424"/>
        <end position="451"/>
    </location>
</feature>
<evidence type="ECO:0000256" key="9">
    <source>
        <dbReference type="ARBA" id="ARBA00023125"/>
    </source>
</evidence>
<evidence type="ECO:0000256" key="4">
    <source>
        <dbReference type="ARBA" id="ARBA00022723"/>
    </source>
</evidence>
<evidence type="ECO:0000313" key="15">
    <source>
        <dbReference type="Proteomes" id="UP000186698"/>
    </source>
</evidence>
<feature type="domain" description="C2H2-type" evidence="14">
    <location>
        <begin position="508"/>
        <end position="535"/>
    </location>
</feature>
<keyword evidence="11" id="KW-0539">Nucleus</keyword>
<evidence type="ECO:0000256" key="10">
    <source>
        <dbReference type="ARBA" id="ARBA00023163"/>
    </source>
</evidence>
<keyword evidence="4" id="KW-0479">Metal-binding</keyword>
<dbReference type="RefSeq" id="XP_018086772.2">
    <property type="nucleotide sequence ID" value="XM_018231283.2"/>
</dbReference>
<dbReference type="PANTHER" id="PTHR24399">
    <property type="entry name" value="ZINC FINGER AND BTB DOMAIN-CONTAINING"/>
    <property type="match status" value="1"/>
</dbReference>
<dbReference type="AlphaFoldDB" id="A0A8J0TDI3"/>
<dbReference type="GeneID" id="108699288"/>
<keyword evidence="15" id="KW-1185">Reference proteome</keyword>
<feature type="region of interest" description="Disordered" evidence="13">
    <location>
        <begin position="117"/>
        <end position="144"/>
    </location>
</feature>
<keyword evidence="6 12" id="KW-0863">Zinc-finger</keyword>
<dbReference type="OrthoDB" id="40579at2759"/>
<dbReference type="FunFam" id="3.30.160.60:FF:000912">
    <property type="entry name" value="Zinc finger protein 660"/>
    <property type="match status" value="1"/>
</dbReference>
<gene>
    <name evidence="16 17 18" type="primary">znf883l.L</name>
</gene>
<dbReference type="FunFam" id="3.30.160.60:FF:000060">
    <property type="entry name" value="zinc finger protein 436"/>
    <property type="match status" value="1"/>
</dbReference>
<dbReference type="FunFam" id="3.30.160.60:FF:002343">
    <property type="entry name" value="Zinc finger protein 33A"/>
    <property type="match status" value="1"/>
</dbReference>
<feature type="domain" description="C2H2-type" evidence="14">
    <location>
        <begin position="340"/>
        <end position="367"/>
    </location>
</feature>
<dbReference type="PROSITE" id="PS50157">
    <property type="entry name" value="ZINC_FINGER_C2H2_2"/>
    <property type="match status" value="10"/>
</dbReference>
<evidence type="ECO:0000259" key="14">
    <source>
        <dbReference type="PROSITE" id="PS50157"/>
    </source>
</evidence>
<feature type="domain" description="C2H2-type" evidence="14">
    <location>
        <begin position="312"/>
        <end position="339"/>
    </location>
</feature>
<evidence type="ECO:0000256" key="11">
    <source>
        <dbReference type="ARBA" id="ARBA00023242"/>
    </source>
</evidence>
<dbReference type="InterPro" id="IPR036236">
    <property type="entry name" value="Znf_C2H2_sf"/>
</dbReference>
<keyword evidence="10" id="KW-0804">Transcription</keyword>
<dbReference type="KEGG" id="xla:108699288"/>
<evidence type="ECO:0000256" key="2">
    <source>
        <dbReference type="ARBA" id="ARBA00004123"/>
    </source>
</evidence>
<feature type="domain" description="C2H2-type" evidence="14">
    <location>
        <begin position="231"/>
        <end position="249"/>
    </location>
</feature>
<feature type="domain" description="C2H2-type" evidence="14">
    <location>
        <begin position="396"/>
        <end position="423"/>
    </location>
</feature>
<evidence type="ECO:0000313" key="16">
    <source>
        <dbReference type="RefSeq" id="XP_018086771.2"/>
    </source>
</evidence>
<keyword evidence="9" id="KW-0238">DNA-binding</keyword>
<dbReference type="InterPro" id="IPR013087">
    <property type="entry name" value="Znf_C2H2_type"/>
</dbReference>
<feature type="compositionally biased region" description="Polar residues" evidence="13">
    <location>
        <begin position="131"/>
        <end position="144"/>
    </location>
</feature>
<dbReference type="GO" id="GO:0006357">
    <property type="term" value="P:regulation of transcription by RNA polymerase II"/>
    <property type="evidence" value="ECO:0000318"/>
    <property type="project" value="GO_Central"/>
</dbReference>
<dbReference type="GO" id="GO:0001817">
    <property type="term" value="P:regulation of cytokine production"/>
    <property type="evidence" value="ECO:0007669"/>
    <property type="project" value="TreeGrafter"/>
</dbReference>
<dbReference type="GO" id="GO:0008270">
    <property type="term" value="F:zinc ion binding"/>
    <property type="evidence" value="ECO:0007669"/>
    <property type="project" value="UniProtKB-KW"/>
</dbReference>
<name>A0A8J0TDI3_XENLA</name>
<dbReference type="RefSeq" id="XP_041429348.1">
    <property type="nucleotide sequence ID" value="XM_041573414.1"/>
</dbReference>
<dbReference type="GO" id="GO:0000978">
    <property type="term" value="F:RNA polymerase II cis-regulatory region sequence-specific DNA binding"/>
    <property type="evidence" value="ECO:0000318"/>
    <property type="project" value="GO_Central"/>
</dbReference>
<dbReference type="SUPFAM" id="SSF57667">
    <property type="entry name" value="beta-beta-alpha zinc fingers"/>
    <property type="match status" value="5"/>
</dbReference>
<keyword evidence="5" id="KW-0677">Repeat</keyword>
<dbReference type="GO" id="GO:0000981">
    <property type="term" value="F:DNA-binding transcription factor activity, RNA polymerase II-specific"/>
    <property type="evidence" value="ECO:0000318"/>
    <property type="project" value="GO_Central"/>
</dbReference>
<protein>
    <submittedName>
        <fullName evidence="16 17">Zinc finger protein 436</fullName>
    </submittedName>
</protein>
<dbReference type="FunFam" id="3.30.160.60:FF:000016">
    <property type="entry name" value="zinc finger protein 37 homolog"/>
    <property type="match status" value="1"/>
</dbReference>
<organism evidence="15 16">
    <name type="scientific">Xenopus laevis</name>
    <name type="common">African clawed frog</name>
    <dbReference type="NCBI Taxonomy" id="8355"/>
    <lineage>
        <taxon>Eukaryota</taxon>
        <taxon>Metazoa</taxon>
        <taxon>Chordata</taxon>
        <taxon>Craniata</taxon>
        <taxon>Vertebrata</taxon>
        <taxon>Euteleostomi</taxon>
        <taxon>Amphibia</taxon>
        <taxon>Batrachia</taxon>
        <taxon>Anura</taxon>
        <taxon>Pipoidea</taxon>
        <taxon>Pipidae</taxon>
        <taxon>Xenopodinae</taxon>
        <taxon>Xenopus</taxon>
        <taxon>Xenopus</taxon>
    </lineage>
</organism>
<dbReference type="GO" id="GO:0001227">
    <property type="term" value="F:DNA-binding transcription repressor activity, RNA polymerase II-specific"/>
    <property type="evidence" value="ECO:0007669"/>
    <property type="project" value="TreeGrafter"/>
</dbReference>
<dbReference type="Proteomes" id="UP000186698">
    <property type="component" value="Chromosome 8L"/>
</dbReference>
<dbReference type="RefSeq" id="XP_018086771.2">
    <property type="nucleotide sequence ID" value="XM_018231282.2"/>
</dbReference>
<evidence type="ECO:0000313" key="18">
    <source>
        <dbReference type="RefSeq" id="XP_041429348.1"/>
    </source>
</evidence>
<comment type="similarity">
    <text evidence="3">Belongs to the krueppel C2H2-type zinc-finger protein family.</text>
</comment>
<accession>A0A8J0TDI3</accession>
<evidence type="ECO:0000256" key="7">
    <source>
        <dbReference type="ARBA" id="ARBA00022833"/>
    </source>
</evidence>
<feature type="domain" description="C2H2-type" evidence="14">
    <location>
        <begin position="452"/>
        <end position="479"/>
    </location>
</feature>
<feature type="domain" description="C2H2-type" evidence="14">
    <location>
        <begin position="284"/>
        <end position="311"/>
    </location>
</feature>
<dbReference type="GO" id="GO:0005654">
    <property type="term" value="C:nucleoplasm"/>
    <property type="evidence" value="ECO:0007669"/>
    <property type="project" value="TreeGrafter"/>
</dbReference>
<dbReference type="SMART" id="SM00355">
    <property type="entry name" value="ZnF_C2H2"/>
    <property type="match status" value="10"/>
</dbReference>
<proteinExistence type="inferred from homology"/>
<evidence type="ECO:0000256" key="13">
    <source>
        <dbReference type="SAM" id="MobiDB-lite"/>
    </source>
</evidence>
<comment type="function">
    <text evidence="1">May be involved in transcriptional regulation.</text>
</comment>
<keyword evidence="8" id="KW-0805">Transcription regulation</keyword>
<dbReference type="Pfam" id="PF00096">
    <property type="entry name" value="zf-C2H2"/>
    <property type="match status" value="9"/>
</dbReference>
<keyword evidence="7" id="KW-0862">Zinc</keyword>